<dbReference type="InterPro" id="IPR034600">
    <property type="entry name" value="Ribosomal_bL31m"/>
</dbReference>
<dbReference type="Proteomes" id="UP000182658">
    <property type="component" value="Unassembled WGS sequence"/>
</dbReference>
<feature type="compositionally biased region" description="Basic and acidic residues" evidence="1">
    <location>
        <begin position="170"/>
        <end position="179"/>
    </location>
</feature>
<evidence type="ECO:0000313" key="3">
    <source>
        <dbReference type="EMBL" id="OIW29477.1"/>
    </source>
</evidence>
<organism evidence="3 4">
    <name type="scientific">Coniochaeta ligniaria NRRL 30616</name>
    <dbReference type="NCBI Taxonomy" id="1408157"/>
    <lineage>
        <taxon>Eukaryota</taxon>
        <taxon>Fungi</taxon>
        <taxon>Dikarya</taxon>
        <taxon>Ascomycota</taxon>
        <taxon>Pezizomycotina</taxon>
        <taxon>Sordariomycetes</taxon>
        <taxon>Sordariomycetidae</taxon>
        <taxon>Coniochaetales</taxon>
        <taxon>Coniochaetaceae</taxon>
        <taxon>Coniochaeta</taxon>
    </lineage>
</organism>
<proteinExistence type="predicted"/>
<feature type="region of interest" description="Disordered" evidence="1">
    <location>
        <begin position="156"/>
        <end position="179"/>
    </location>
</feature>
<dbReference type="GO" id="GO:0032543">
    <property type="term" value="P:mitochondrial translation"/>
    <property type="evidence" value="ECO:0007669"/>
    <property type="project" value="InterPro"/>
</dbReference>
<protein>
    <recommendedName>
        <fullName evidence="2">Ribosomal protein bL31m N-terminal domain-containing protein</fullName>
    </recommendedName>
</protein>
<dbReference type="EMBL" id="KV875097">
    <property type="protein sequence ID" value="OIW29477.1"/>
    <property type="molecule type" value="Genomic_DNA"/>
</dbReference>
<dbReference type="Gene3D" id="6.20.130.10">
    <property type="match status" value="1"/>
</dbReference>
<dbReference type="PANTHER" id="PTHR28174:SF1">
    <property type="entry name" value="LARGE RIBOSOMAL SUBUNIT PROTEIN BL31M"/>
    <property type="match status" value="1"/>
</dbReference>
<dbReference type="PANTHER" id="PTHR28174">
    <property type="entry name" value="54S RIBOSOMAL PROTEIN L36, MITOCHONDRIAL"/>
    <property type="match status" value="1"/>
</dbReference>
<gene>
    <name evidence="3" type="ORF">CONLIGDRAFT_631559</name>
</gene>
<dbReference type="Pfam" id="PF21492">
    <property type="entry name" value="bL31_N"/>
    <property type="match status" value="1"/>
</dbReference>
<feature type="domain" description="Ribosomal protein bL31m N-terminal" evidence="2">
    <location>
        <begin position="49"/>
        <end position="91"/>
    </location>
</feature>
<evidence type="ECO:0000256" key="1">
    <source>
        <dbReference type="SAM" id="MobiDB-lite"/>
    </source>
</evidence>
<dbReference type="STRING" id="1408157.A0A1J7IQ40"/>
<name>A0A1J7IQ40_9PEZI</name>
<evidence type="ECO:0000259" key="2">
    <source>
        <dbReference type="Pfam" id="PF21492"/>
    </source>
</evidence>
<evidence type="ECO:0000313" key="4">
    <source>
        <dbReference type="Proteomes" id="UP000182658"/>
    </source>
</evidence>
<keyword evidence="4" id="KW-1185">Reference proteome</keyword>
<feature type="region of interest" description="Disordered" evidence="1">
    <location>
        <begin position="1"/>
        <end position="34"/>
    </location>
</feature>
<feature type="compositionally biased region" description="Low complexity" evidence="1">
    <location>
        <begin position="16"/>
        <end position="32"/>
    </location>
</feature>
<reference evidence="3 4" key="1">
    <citation type="submission" date="2016-10" db="EMBL/GenBank/DDBJ databases">
        <title>Draft genome sequence of Coniochaeta ligniaria NRRL30616, a lignocellulolytic fungus for bioabatement of inhibitors in plant biomass hydrolysates.</title>
        <authorList>
            <consortium name="DOE Joint Genome Institute"/>
            <person name="Jimenez D.J."/>
            <person name="Hector R.E."/>
            <person name="Riley R."/>
            <person name="Sun H."/>
            <person name="Grigoriev I.V."/>
            <person name="Van Elsas J.D."/>
            <person name="Nichols N.N."/>
        </authorList>
    </citation>
    <scope>NUCLEOTIDE SEQUENCE [LARGE SCALE GENOMIC DNA]</scope>
    <source>
        <strain evidence="3 4">NRRL 30616</strain>
    </source>
</reference>
<accession>A0A1J7IQ40</accession>
<dbReference type="GO" id="GO:0003735">
    <property type="term" value="F:structural constituent of ribosome"/>
    <property type="evidence" value="ECO:0007669"/>
    <property type="project" value="InterPro"/>
</dbReference>
<dbReference type="GO" id="GO:0005762">
    <property type="term" value="C:mitochondrial large ribosomal subunit"/>
    <property type="evidence" value="ECO:0007669"/>
    <property type="project" value="InterPro"/>
</dbReference>
<dbReference type="InterPro" id="IPR048874">
    <property type="entry name" value="Ribosomal_bL31m_N"/>
</dbReference>
<dbReference type="InParanoid" id="A0A1J7IQ40"/>
<dbReference type="AlphaFoldDB" id="A0A1J7IQ40"/>
<dbReference type="OrthoDB" id="5587740at2759"/>
<sequence>MAPKLPTTLLRRPCLSASASSTSPSSSPATTTLQAQQVRHATFVPRSRRPYTFTQLVQLSDGSTYTMRTTSPAAIFRSTRDTRNHAMWQPSDPSLRNVEVDEAGKLAAFRARFGRSWDVDVAESKEEVEASGAEKKEDEGMDYDTFADLISGYAVKEGGSKSGGGLSAKEQARLDKKKK</sequence>